<comment type="caution">
    <text evidence="8">The sequence shown here is derived from an EMBL/GenBank/DDBJ whole genome shotgun (WGS) entry which is preliminary data.</text>
</comment>
<accession>A0ABQ8TGZ2</accession>
<evidence type="ECO:0000256" key="1">
    <source>
        <dbReference type="ARBA" id="ARBA00011054"/>
    </source>
</evidence>
<evidence type="ECO:0000256" key="4">
    <source>
        <dbReference type="ARBA" id="ARBA00022840"/>
    </source>
</evidence>
<feature type="domain" description="ABC transporter" evidence="7">
    <location>
        <begin position="183"/>
        <end position="486"/>
    </location>
</feature>
<feature type="compositionally biased region" description="Basic and acidic residues" evidence="6">
    <location>
        <begin position="130"/>
        <end position="142"/>
    </location>
</feature>
<feature type="domain" description="ABC transporter" evidence="7">
    <location>
        <begin position="553"/>
        <end position="768"/>
    </location>
</feature>
<evidence type="ECO:0000256" key="3">
    <source>
        <dbReference type="ARBA" id="ARBA00022741"/>
    </source>
</evidence>
<keyword evidence="5" id="KW-0007">Acetylation</keyword>
<comment type="similarity">
    <text evidence="1">Belongs to the ABC transporter superfamily. ABCF family. EF3 subfamily.</text>
</comment>
<dbReference type="Pfam" id="PF26051">
    <property type="entry name" value="PWI_ABCF3"/>
    <property type="match status" value="1"/>
</dbReference>
<dbReference type="PANTHER" id="PTHR19211">
    <property type="entry name" value="ATP-BINDING TRANSPORT PROTEIN-RELATED"/>
    <property type="match status" value="1"/>
</dbReference>
<evidence type="ECO:0000313" key="9">
    <source>
        <dbReference type="Proteomes" id="UP001148838"/>
    </source>
</evidence>
<dbReference type="PANTHER" id="PTHR19211:SF117">
    <property type="entry name" value="ATP-BINDING CASSETTE SUB-FAMILY F MEMBER 3"/>
    <property type="match status" value="1"/>
</dbReference>
<keyword evidence="2" id="KW-0677">Repeat</keyword>
<gene>
    <name evidence="8" type="ORF">ANN_07206</name>
</gene>
<evidence type="ECO:0000313" key="8">
    <source>
        <dbReference type="EMBL" id="KAJ4445401.1"/>
    </source>
</evidence>
<feature type="region of interest" description="Disordered" evidence="6">
    <location>
        <begin position="130"/>
        <end position="178"/>
    </location>
</feature>
<dbReference type="InterPro" id="IPR032781">
    <property type="entry name" value="ABC_tran_Xtn"/>
</dbReference>
<dbReference type="PROSITE" id="PS50893">
    <property type="entry name" value="ABC_TRANSPORTER_2"/>
    <property type="match status" value="2"/>
</dbReference>
<dbReference type="InterPro" id="IPR017871">
    <property type="entry name" value="ABC_transporter-like_CS"/>
</dbReference>
<feature type="compositionally biased region" description="Polar residues" evidence="6">
    <location>
        <begin position="143"/>
        <end position="152"/>
    </location>
</feature>
<dbReference type="InterPro" id="IPR003593">
    <property type="entry name" value="AAA+_ATPase"/>
</dbReference>
<dbReference type="Pfam" id="PF00005">
    <property type="entry name" value="ABC_tran"/>
    <property type="match status" value="2"/>
</dbReference>
<dbReference type="SUPFAM" id="SSF52540">
    <property type="entry name" value="P-loop containing nucleoside triphosphate hydrolases"/>
    <property type="match status" value="2"/>
</dbReference>
<evidence type="ECO:0000256" key="2">
    <source>
        <dbReference type="ARBA" id="ARBA00022737"/>
    </source>
</evidence>
<dbReference type="Proteomes" id="UP001148838">
    <property type="component" value="Unassembled WGS sequence"/>
</dbReference>
<dbReference type="InterPro" id="IPR003439">
    <property type="entry name" value="ABC_transporter-like_ATP-bd"/>
</dbReference>
<reference evidence="8 9" key="1">
    <citation type="journal article" date="2022" name="Allergy">
        <title>Genome assembly and annotation of Periplaneta americana reveal a comprehensive cockroach allergen profile.</title>
        <authorList>
            <person name="Wang L."/>
            <person name="Xiong Q."/>
            <person name="Saelim N."/>
            <person name="Wang L."/>
            <person name="Nong W."/>
            <person name="Wan A.T."/>
            <person name="Shi M."/>
            <person name="Liu X."/>
            <person name="Cao Q."/>
            <person name="Hui J.H.L."/>
            <person name="Sookrung N."/>
            <person name="Leung T.F."/>
            <person name="Tungtrongchitr A."/>
            <person name="Tsui S.K.W."/>
        </authorList>
    </citation>
    <scope>NUCLEOTIDE SEQUENCE [LARGE SCALE GENOMIC DNA]</scope>
    <source>
        <strain evidence="8">PWHHKU_190912</strain>
    </source>
</reference>
<protein>
    <recommendedName>
        <fullName evidence="7">ABC transporter domain-containing protein</fullName>
    </recommendedName>
</protein>
<dbReference type="EMBL" id="JAJSOF020000011">
    <property type="protein sequence ID" value="KAJ4445401.1"/>
    <property type="molecule type" value="Genomic_DNA"/>
</dbReference>
<dbReference type="SMART" id="SM00382">
    <property type="entry name" value="AAA"/>
    <property type="match status" value="2"/>
</dbReference>
<dbReference type="InterPro" id="IPR050611">
    <property type="entry name" value="ABCF"/>
</dbReference>
<dbReference type="PROSITE" id="PS00211">
    <property type="entry name" value="ABC_TRANSPORTER_1"/>
    <property type="match status" value="1"/>
</dbReference>
<dbReference type="Gene3D" id="3.40.50.300">
    <property type="entry name" value="P-loop containing nucleotide triphosphate hydrolases"/>
    <property type="match status" value="2"/>
</dbReference>
<name>A0ABQ8TGZ2_PERAM</name>
<proteinExistence type="inferred from homology"/>
<organism evidence="8 9">
    <name type="scientific">Periplaneta americana</name>
    <name type="common">American cockroach</name>
    <name type="synonym">Blatta americana</name>
    <dbReference type="NCBI Taxonomy" id="6978"/>
    <lineage>
        <taxon>Eukaryota</taxon>
        <taxon>Metazoa</taxon>
        <taxon>Ecdysozoa</taxon>
        <taxon>Arthropoda</taxon>
        <taxon>Hexapoda</taxon>
        <taxon>Insecta</taxon>
        <taxon>Pterygota</taxon>
        <taxon>Neoptera</taxon>
        <taxon>Polyneoptera</taxon>
        <taxon>Dictyoptera</taxon>
        <taxon>Blattodea</taxon>
        <taxon>Blattoidea</taxon>
        <taxon>Blattidae</taxon>
        <taxon>Blattinae</taxon>
        <taxon>Periplaneta</taxon>
    </lineage>
</organism>
<feature type="compositionally biased region" description="Basic and acidic residues" evidence="6">
    <location>
        <begin position="166"/>
        <end position="178"/>
    </location>
</feature>
<evidence type="ECO:0000256" key="6">
    <source>
        <dbReference type="SAM" id="MobiDB-lite"/>
    </source>
</evidence>
<dbReference type="CDD" id="cd03221">
    <property type="entry name" value="ABCF_EF-3"/>
    <property type="match status" value="2"/>
</dbReference>
<dbReference type="InterPro" id="IPR027417">
    <property type="entry name" value="P-loop_NTPase"/>
</dbReference>
<keyword evidence="9" id="KW-1185">Reference proteome</keyword>
<dbReference type="InterPro" id="IPR058770">
    <property type="entry name" value="PWI_ABCF3"/>
</dbReference>
<evidence type="ECO:0000259" key="7">
    <source>
        <dbReference type="PROSITE" id="PS50893"/>
    </source>
</evidence>
<evidence type="ECO:0000256" key="5">
    <source>
        <dbReference type="ARBA" id="ARBA00022990"/>
    </source>
</evidence>
<keyword evidence="4" id="KW-0067">ATP-binding</keyword>
<keyword evidence="3" id="KW-0547">Nucleotide-binding</keyword>
<dbReference type="Pfam" id="PF12848">
    <property type="entry name" value="ABC_tran_Xtn"/>
    <property type="match status" value="1"/>
</dbReference>
<sequence length="769" mass="86404">MAACGEYIKSEFPLIDDDLYQYVEGILTSGAEDFEDSGELYDAIGEVLHEVAEEKSEMDIRNICDKLLHLMKPEKTTMLNSGPAKVLNAPVHLATMAANLENNIEDIKSIWVMSRDDGLKVDAKKLEKAEAKLQQKQEKRSQDSANSRNTQAMPRLESATASQVTSKKEAKMEDKGNNRAQDIRIENFDVAYGNRVLLTAADITLAYGRRYGLVGRNGLGKTTLLRMISSGQLRIPSHISVLHVEQEVVGDDTPALESVLQCDTVREELLKREREISVSINNGQVETIHKQNSHRDASMSCFHQLLLYRVHQNPLNPTKGSGPTGIFPAAFLASNALVTRCTEPELSSQLTEVYTQLQNIEADKAPARASIILNGLGFSPEMQHRPTKEFSGGWRMRLALARALFSRPDLLLLDEPTNMLDIKAIIWLENYLQNWPTTLLVVSHDRNFLDTVPTDILNLHSQRIDAYRGNYENFEKTRTEKLRNQQREFEAQQQHRAHVQEFIDRFRYNANRASSVQSKIKMLEKLPELKAIEKEVEVVLKFPEAEALSPPILQINEVSFGYSPDKMIFSNVNLGATLESRICIVGDNGAGKTTLLKIIMGILAPTKGIRHVHRNLKFGYFSQHHVDQLEMNVSSVELLQSSYPGKPIEEYRRQLGSFGITGDMALQTVASLSGGQKSRVAFARMCMGNPNFLVLDEPTNHLDIETIEALGKAINKYTGGVILVSHDERLIRMVCKELWVCGNGSVKSIEGGFDEYRRIVERELEAQTK</sequence>